<sequence length="91" mass="10564">MKIAYRPLLNSTIAASVIGCTYTVINRYFSRFNEVANNLSDKERKKKLLMMLYMVEITTCLVILFIEQFAGLVIGIVKYEYGTYITPYLLY</sequence>
<dbReference type="AlphaFoldDB" id="A0A0K0FB24"/>
<protein>
    <submittedName>
        <fullName evidence="3">G_PROTEIN_RECEP_F1_2 domain-containing protein</fullName>
    </submittedName>
</protein>
<keyword evidence="2" id="KW-1185">Reference proteome</keyword>
<keyword evidence="1" id="KW-0812">Transmembrane</keyword>
<evidence type="ECO:0000313" key="3">
    <source>
        <dbReference type="WBParaSite" id="SVE_0603000.1"/>
    </source>
</evidence>
<evidence type="ECO:0000313" key="2">
    <source>
        <dbReference type="Proteomes" id="UP000035680"/>
    </source>
</evidence>
<dbReference type="PROSITE" id="PS51257">
    <property type="entry name" value="PROKAR_LIPOPROTEIN"/>
    <property type="match status" value="1"/>
</dbReference>
<keyword evidence="1" id="KW-1133">Transmembrane helix</keyword>
<reference evidence="2" key="1">
    <citation type="submission" date="2014-07" db="EMBL/GenBank/DDBJ databases">
        <authorList>
            <person name="Martin A.A"/>
            <person name="De Silva N."/>
        </authorList>
    </citation>
    <scope>NUCLEOTIDE SEQUENCE</scope>
</reference>
<keyword evidence="1" id="KW-0472">Membrane</keyword>
<feature type="transmembrane region" description="Helical" evidence="1">
    <location>
        <begin position="12"/>
        <end position="29"/>
    </location>
</feature>
<dbReference type="Proteomes" id="UP000035680">
    <property type="component" value="Unassembled WGS sequence"/>
</dbReference>
<reference evidence="3" key="2">
    <citation type="submission" date="2015-08" db="UniProtKB">
        <authorList>
            <consortium name="WormBaseParasite"/>
        </authorList>
    </citation>
    <scope>IDENTIFICATION</scope>
</reference>
<evidence type="ECO:0000256" key="1">
    <source>
        <dbReference type="SAM" id="Phobius"/>
    </source>
</evidence>
<feature type="transmembrane region" description="Helical" evidence="1">
    <location>
        <begin position="50"/>
        <end position="77"/>
    </location>
</feature>
<accession>A0A0K0FB24</accession>
<name>A0A0K0FB24_STRVS</name>
<dbReference type="WBParaSite" id="SVE_0603000.1">
    <property type="protein sequence ID" value="SVE_0603000.1"/>
    <property type="gene ID" value="SVE_0603000"/>
</dbReference>
<organism evidence="2 3">
    <name type="scientific">Strongyloides venezuelensis</name>
    <name type="common">Threadworm</name>
    <dbReference type="NCBI Taxonomy" id="75913"/>
    <lineage>
        <taxon>Eukaryota</taxon>
        <taxon>Metazoa</taxon>
        <taxon>Ecdysozoa</taxon>
        <taxon>Nematoda</taxon>
        <taxon>Chromadorea</taxon>
        <taxon>Rhabditida</taxon>
        <taxon>Tylenchina</taxon>
        <taxon>Panagrolaimomorpha</taxon>
        <taxon>Strongyloidoidea</taxon>
        <taxon>Strongyloididae</taxon>
        <taxon>Strongyloides</taxon>
    </lineage>
</organism>
<proteinExistence type="predicted"/>